<sequence>MTDEVVDDPAAEVVVDPLDMAAAAAAELPAAPSFAWTGPCASGCPPPSVGPGCDIVCRGGTGQRPKWPPSWPRPPSWNVRMLCSALYAKVSEKWGCVWYRWDCLLEPASG</sequence>
<protein>
    <submittedName>
        <fullName evidence="1">(northern house mosquito) hypothetical protein</fullName>
    </submittedName>
</protein>
<reference evidence="1" key="1">
    <citation type="submission" date="2021-05" db="EMBL/GenBank/DDBJ databases">
        <authorList>
            <person name="Alioto T."/>
            <person name="Alioto T."/>
            <person name="Gomez Garrido J."/>
        </authorList>
    </citation>
    <scope>NUCLEOTIDE SEQUENCE</scope>
</reference>
<dbReference type="AlphaFoldDB" id="A0A8D8ASF2"/>
<name>A0A8D8ASF2_CULPI</name>
<evidence type="ECO:0000313" key="1">
    <source>
        <dbReference type="EMBL" id="CAG6462759.1"/>
    </source>
</evidence>
<proteinExistence type="predicted"/>
<organism evidence="1">
    <name type="scientific">Culex pipiens</name>
    <name type="common">House mosquito</name>
    <dbReference type="NCBI Taxonomy" id="7175"/>
    <lineage>
        <taxon>Eukaryota</taxon>
        <taxon>Metazoa</taxon>
        <taxon>Ecdysozoa</taxon>
        <taxon>Arthropoda</taxon>
        <taxon>Hexapoda</taxon>
        <taxon>Insecta</taxon>
        <taxon>Pterygota</taxon>
        <taxon>Neoptera</taxon>
        <taxon>Endopterygota</taxon>
        <taxon>Diptera</taxon>
        <taxon>Nematocera</taxon>
        <taxon>Culicoidea</taxon>
        <taxon>Culicidae</taxon>
        <taxon>Culicinae</taxon>
        <taxon>Culicini</taxon>
        <taxon>Culex</taxon>
        <taxon>Culex</taxon>
    </lineage>
</organism>
<accession>A0A8D8ASF2</accession>
<dbReference type="EMBL" id="HBUE01046146">
    <property type="protein sequence ID" value="CAG6462759.1"/>
    <property type="molecule type" value="Transcribed_RNA"/>
</dbReference>